<organism evidence="2 3">
    <name type="scientific">Paenibacillus nanensis</name>
    <dbReference type="NCBI Taxonomy" id="393251"/>
    <lineage>
        <taxon>Bacteria</taxon>
        <taxon>Bacillati</taxon>
        <taxon>Bacillota</taxon>
        <taxon>Bacilli</taxon>
        <taxon>Bacillales</taxon>
        <taxon>Paenibacillaceae</taxon>
        <taxon>Paenibacillus</taxon>
    </lineage>
</organism>
<dbReference type="Pfam" id="PF08905">
    <property type="entry name" value="DUF1850"/>
    <property type="match status" value="1"/>
</dbReference>
<evidence type="ECO:0000313" key="3">
    <source>
        <dbReference type="Proteomes" id="UP000266482"/>
    </source>
</evidence>
<keyword evidence="3" id="KW-1185">Reference proteome</keyword>
<dbReference type="EMBL" id="QXQA01000008">
    <property type="protein sequence ID" value="RIX52054.1"/>
    <property type="molecule type" value="Genomic_DNA"/>
</dbReference>
<gene>
    <name evidence="2" type="ORF">D3P08_13835</name>
</gene>
<dbReference type="OrthoDB" id="4304at2"/>
<accession>A0A3A1UUW3</accession>
<evidence type="ECO:0000313" key="2">
    <source>
        <dbReference type="EMBL" id="RIX52054.1"/>
    </source>
</evidence>
<keyword evidence="1" id="KW-0472">Membrane</keyword>
<dbReference type="InterPro" id="IPR015001">
    <property type="entry name" value="DUF1850"/>
</dbReference>
<dbReference type="RefSeq" id="WP_119600286.1">
    <property type="nucleotide sequence ID" value="NZ_QXQA01000008.1"/>
</dbReference>
<dbReference type="Proteomes" id="UP000266482">
    <property type="component" value="Unassembled WGS sequence"/>
</dbReference>
<protein>
    <submittedName>
        <fullName evidence="2">DUF1850 domain-containing protein</fullName>
    </submittedName>
</protein>
<sequence>MMNVTKRVWGAVLTPVFHRAGVWLLALAAVTLGVVWLWASTVPVLSVTQVSDGQVVFQSPVHPGSRFTLTYIHSIHRTPVEEIFFVNENKQMVLDAMVFESYGVGMPTSLEGEETFRMADGKMRIEHIDRTLDTFELRIGQVIADHKLLLRGEEIPLSALSEPGSAVRFEIDRLHVWEYVKGGLRIDR</sequence>
<reference evidence="2 3" key="1">
    <citation type="submission" date="2018-09" db="EMBL/GenBank/DDBJ databases">
        <title>Paenibacillus aracenensis nov. sp. isolated from a cave in southern Spain.</title>
        <authorList>
            <person name="Jurado V."/>
            <person name="Gutierrez-Patricio S."/>
            <person name="Gonzalez-Pimentel J.L."/>
            <person name="Miller A.Z."/>
            <person name="Laiz L."/>
            <person name="Saiz-Jimenez C."/>
        </authorList>
    </citation>
    <scope>NUCLEOTIDE SEQUENCE [LARGE SCALE GENOMIC DNA]</scope>
    <source>
        <strain evidence="2 3">DSM 22867</strain>
    </source>
</reference>
<proteinExistence type="predicted"/>
<evidence type="ECO:0000256" key="1">
    <source>
        <dbReference type="SAM" id="Phobius"/>
    </source>
</evidence>
<name>A0A3A1UUW3_9BACL</name>
<keyword evidence="1" id="KW-0812">Transmembrane</keyword>
<feature type="transmembrane region" description="Helical" evidence="1">
    <location>
        <begin position="20"/>
        <end position="39"/>
    </location>
</feature>
<comment type="caution">
    <text evidence="2">The sequence shown here is derived from an EMBL/GenBank/DDBJ whole genome shotgun (WGS) entry which is preliminary data.</text>
</comment>
<dbReference type="AlphaFoldDB" id="A0A3A1UUW3"/>
<keyword evidence="1" id="KW-1133">Transmembrane helix</keyword>